<dbReference type="RefSeq" id="WP_110423750.1">
    <property type="nucleotide sequence ID" value="NZ_QGLP01000005.1"/>
</dbReference>
<dbReference type="EMBL" id="QGLP01000005">
    <property type="protein sequence ID" value="PXZ04445.1"/>
    <property type="molecule type" value="Genomic_DNA"/>
</dbReference>
<dbReference type="InterPro" id="IPR054200">
    <property type="entry name" value="DUF6905"/>
</dbReference>
<proteinExistence type="predicted"/>
<evidence type="ECO:0000313" key="4">
    <source>
        <dbReference type="Proteomes" id="UP000247483"/>
    </source>
</evidence>
<keyword evidence="1" id="KW-0812">Transmembrane</keyword>
<keyword evidence="1" id="KW-0472">Membrane</keyword>
<dbReference type="EMBL" id="QGLR01000012">
    <property type="protein sequence ID" value="PXZ06381.1"/>
    <property type="molecule type" value="Genomic_DNA"/>
</dbReference>
<name>A0A2V4E5J4_9GAMM</name>
<comment type="caution">
    <text evidence="3">The sequence shown here is derived from an EMBL/GenBank/DDBJ whole genome shotgun (WGS) entry which is preliminary data.</text>
</comment>
<feature type="transmembrane region" description="Helical" evidence="1">
    <location>
        <begin position="66"/>
        <end position="83"/>
    </location>
</feature>
<evidence type="ECO:0000256" key="1">
    <source>
        <dbReference type="SAM" id="Phobius"/>
    </source>
</evidence>
<sequence>MTIQLAIATLIGGFIFPFVIRMAWGRMVDNWGPIGGWMAAAFIVGTVWCINHGIATPMITQSGTVWVDQGLAAGVGVWVASALTGGSKRKSVKNIVAAVSAGIVGGYVLSLFLVS</sequence>
<protein>
    <submittedName>
        <fullName evidence="3">Uncharacterized protein</fullName>
    </submittedName>
</protein>
<evidence type="ECO:0000313" key="5">
    <source>
        <dbReference type="Proteomes" id="UP000247932"/>
    </source>
</evidence>
<feature type="transmembrane region" description="Helical" evidence="1">
    <location>
        <begin position="6"/>
        <end position="24"/>
    </location>
</feature>
<keyword evidence="1" id="KW-1133">Transmembrane helix</keyword>
<feature type="transmembrane region" description="Helical" evidence="1">
    <location>
        <begin position="95"/>
        <end position="114"/>
    </location>
</feature>
<dbReference type="Pfam" id="PF21846">
    <property type="entry name" value="DUF6905"/>
    <property type="match status" value="1"/>
</dbReference>
<dbReference type="Proteomes" id="UP000247483">
    <property type="component" value="Unassembled WGS sequence"/>
</dbReference>
<dbReference type="Proteomes" id="UP000247932">
    <property type="component" value="Unassembled WGS sequence"/>
</dbReference>
<gene>
    <name evidence="3" type="ORF">DKK70_10460</name>
    <name evidence="2" type="ORF">DKK79_08815</name>
</gene>
<evidence type="ECO:0000313" key="2">
    <source>
        <dbReference type="EMBL" id="PXZ04445.1"/>
    </source>
</evidence>
<evidence type="ECO:0000313" key="3">
    <source>
        <dbReference type="EMBL" id="PXZ06381.1"/>
    </source>
</evidence>
<reference evidence="4 5" key="1">
    <citation type="submission" date="2018-05" db="EMBL/GenBank/DDBJ databases">
        <title>Reference genomes for bee gut microbiota database.</title>
        <authorList>
            <person name="Ellegaard K.M."/>
        </authorList>
    </citation>
    <scope>NUCLEOTIDE SEQUENCE [LARGE SCALE GENOMIC DNA]</scope>
    <source>
        <strain evidence="2 4">ESL0177</strain>
        <strain evidence="3 5">ESL0182</strain>
    </source>
</reference>
<dbReference type="OrthoDB" id="1028168at2"/>
<feature type="transmembrane region" description="Helical" evidence="1">
    <location>
        <begin position="36"/>
        <end position="54"/>
    </location>
</feature>
<dbReference type="AlphaFoldDB" id="A0A2V4E5J4"/>
<organism evidence="3 5">
    <name type="scientific">Gilliamella apicola</name>
    <dbReference type="NCBI Taxonomy" id="1196095"/>
    <lineage>
        <taxon>Bacteria</taxon>
        <taxon>Pseudomonadati</taxon>
        <taxon>Pseudomonadota</taxon>
        <taxon>Gammaproteobacteria</taxon>
        <taxon>Orbales</taxon>
        <taxon>Orbaceae</taxon>
        <taxon>Gilliamella</taxon>
    </lineage>
</organism>
<keyword evidence="5" id="KW-1185">Reference proteome</keyword>
<accession>A0A2V4E5J4</accession>